<dbReference type="AlphaFoldDB" id="A0A383B7S8"/>
<proteinExistence type="predicted"/>
<evidence type="ECO:0000313" key="1">
    <source>
        <dbReference type="EMBL" id="SVE15893.1"/>
    </source>
</evidence>
<dbReference type="Gene3D" id="3.40.30.10">
    <property type="entry name" value="Glutaredoxin"/>
    <property type="match status" value="1"/>
</dbReference>
<feature type="non-terminal residue" evidence="1">
    <location>
        <position position="62"/>
    </location>
</feature>
<dbReference type="SUPFAM" id="SSF52833">
    <property type="entry name" value="Thioredoxin-like"/>
    <property type="match status" value="1"/>
</dbReference>
<organism evidence="1">
    <name type="scientific">marine metagenome</name>
    <dbReference type="NCBI Taxonomy" id="408172"/>
    <lineage>
        <taxon>unclassified sequences</taxon>
        <taxon>metagenomes</taxon>
        <taxon>ecological metagenomes</taxon>
    </lineage>
</organism>
<name>A0A383B7S8_9ZZZZ</name>
<sequence length="62" mass="6921">MRHFVRHPFLLMAALAAFGAGAWLWSEGNESAPPLALVDIRGVEHSLEQYRGKVVVVNFWAT</sequence>
<gene>
    <name evidence="1" type="ORF">METZ01_LOCUS468747</name>
</gene>
<reference evidence="1" key="1">
    <citation type="submission" date="2018-05" db="EMBL/GenBank/DDBJ databases">
        <authorList>
            <person name="Lanie J.A."/>
            <person name="Ng W.-L."/>
            <person name="Kazmierczak K.M."/>
            <person name="Andrzejewski T.M."/>
            <person name="Davidsen T.M."/>
            <person name="Wayne K.J."/>
            <person name="Tettelin H."/>
            <person name="Glass J.I."/>
            <person name="Rusch D."/>
            <person name="Podicherti R."/>
            <person name="Tsui H.-C.T."/>
            <person name="Winkler M.E."/>
        </authorList>
    </citation>
    <scope>NUCLEOTIDE SEQUENCE</scope>
</reference>
<accession>A0A383B7S8</accession>
<dbReference type="EMBL" id="UINC01198092">
    <property type="protein sequence ID" value="SVE15893.1"/>
    <property type="molecule type" value="Genomic_DNA"/>
</dbReference>
<protein>
    <recommendedName>
        <fullName evidence="2">Alkyl hydroperoxide reductase subunit C/ Thiol specific antioxidant domain-containing protein</fullName>
    </recommendedName>
</protein>
<dbReference type="InterPro" id="IPR036249">
    <property type="entry name" value="Thioredoxin-like_sf"/>
</dbReference>
<evidence type="ECO:0008006" key="2">
    <source>
        <dbReference type="Google" id="ProtNLM"/>
    </source>
</evidence>